<reference evidence="1 2" key="1">
    <citation type="submission" date="2019-08" db="EMBL/GenBank/DDBJ databases">
        <authorList>
            <person name="Peeters C."/>
        </authorList>
    </citation>
    <scope>NUCLEOTIDE SEQUENCE [LARGE SCALE GENOMIC DNA]</scope>
    <source>
        <strain evidence="1 2">LMG 31108</strain>
    </source>
</reference>
<dbReference type="Gene3D" id="1.20.1090.10">
    <property type="entry name" value="Dehydroquinate synthase-like - alpha domain"/>
    <property type="match status" value="1"/>
</dbReference>
<name>A0A5E4RDE1_9BURK</name>
<evidence type="ECO:0000313" key="1">
    <source>
        <dbReference type="EMBL" id="VVD60109.1"/>
    </source>
</evidence>
<dbReference type="EMBL" id="CABPSB010000001">
    <property type="protein sequence ID" value="VVD60109.1"/>
    <property type="molecule type" value="Genomic_DNA"/>
</dbReference>
<accession>A0A5E4RDE1</accession>
<organism evidence="1 2">
    <name type="scientific">Pandoraea anhela</name>
    <dbReference type="NCBI Taxonomy" id="2508295"/>
    <lineage>
        <taxon>Bacteria</taxon>
        <taxon>Pseudomonadati</taxon>
        <taxon>Pseudomonadota</taxon>
        <taxon>Betaproteobacteria</taxon>
        <taxon>Burkholderiales</taxon>
        <taxon>Burkholderiaceae</taxon>
        <taxon>Pandoraea</taxon>
    </lineage>
</organism>
<evidence type="ECO:0000313" key="2">
    <source>
        <dbReference type="Proteomes" id="UP000406256"/>
    </source>
</evidence>
<gene>
    <name evidence="1" type="ORF">PAN31108_00062</name>
</gene>
<proteinExistence type="predicted"/>
<dbReference type="Proteomes" id="UP000406256">
    <property type="component" value="Unassembled WGS sequence"/>
</dbReference>
<protein>
    <submittedName>
        <fullName evidence="1">4-hydroxybutyrate dehydrogenase</fullName>
    </submittedName>
</protein>
<sequence>MQQDAGLNRLARAMGRGAGGDVGPAIAEMTAKRHVRGGFAELGVTRERFPRIIEGALQDNSHKPHPRDASAEDYREMLDASMSSAPGCADELCTSPHCPIVLRKFIWLRQDIQTPGF</sequence>
<keyword evidence="2" id="KW-1185">Reference proteome</keyword>
<dbReference type="SUPFAM" id="SSF56796">
    <property type="entry name" value="Dehydroquinate synthase-like"/>
    <property type="match status" value="1"/>
</dbReference>
<dbReference type="AlphaFoldDB" id="A0A5E4RDE1"/>